<dbReference type="PROSITE" id="PS51257">
    <property type="entry name" value="PROKAR_LIPOPROTEIN"/>
    <property type="match status" value="1"/>
</dbReference>
<name>A0A3B0X0F7_9ZZZZ</name>
<reference evidence="1" key="1">
    <citation type="submission" date="2018-06" db="EMBL/GenBank/DDBJ databases">
        <authorList>
            <person name="Zhirakovskaya E."/>
        </authorList>
    </citation>
    <scope>NUCLEOTIDE SEQUENCE</scope>
</reference>
<sequence length="413" mass="47158">MNNIYRNIMENLRISNVVFLVIIFLVACGDSRQANQQWEKTKQLNTKNDYKTFSEEYPKHSKAGESAKLAKDFIITLVDKAPATIDSKELEGKTLTFVFVDVTAQWPNVEGSGKVKDIYGTFKDNTKSNLQAVVHWSRKNVEFDMKGKMVHMNGGSFINTEPLRKYPGHPTKFPSEEGWFIYKFDTGSTARLGLFFEGKTNEMKTLNIFNQSLDVSNIVSAKSTTNVSEDEYLKRTEGIFSFTAPASWRKMPENEIRVFKQQYEQQSEELFNSFHGKKEDYKSGVPFIVGYTAPNKMVTFVLLVMKIPGQSEDYLDEIYKRSKDVIEWGISQGQVNKSFSNKLTKISNTPALETDLEMSNNSRMVNYSIYSSDHPNQAIQITFLFSPGSYGSQSGTREKILRSLHVDFSENKQ</sequence>
<dbReference type="AlphaFoldDB" id="A0A3B0X0F7"/>
<accession>A0A3B0X0F7</accession>
<evidence type="ECO:0008006" key="2">
    <source>
        <dbReference type="Google" id="ProtNLM"/>
    </source>
</evidence>
<gene>
    <name evidence="1" type="ORF">MNBD_GAMMA11-1035</name>
</gene>
<organism evidence="1">
    <name type="scientific">hydrothermal vent metagenome</name>
    <dbReference type="NCBI Taxonomy" id="652676"/>
    <lineage>
        <taxon>unclassified sequences</taxon>
        <taxon>metagenomes</taxon>
        <taxon>ecological metagenomes</taxon>
    </lineage>
</organism>
<proteinExistence type="predicted"/>
<dbReference type="EMBL" id="UOFG01000023">
    <property type="protein sequence ID" value="VAW58180.1"/>
    <property type="molecule type" value="Genomic_DNA"/>
</dbReference>
<evidence type="ECO:0000313" key="1">
    <source>
        <dbReference type="EMBL" id="VAW58180.1"/>
    </source>
</evidence>
<protein>
    <recommendedName>
        <fullName evidence="2">Lipoprotein</fullName>
    </recommendedName>
</protein>